<keyword evidence="9" id="KW-0812">Transmembrane</keyword>
<keyword evidence="4" id="KW-0547">Nucleotide-binding</keyword>
<dbReference type="AlphaFoldDB" id="A0A387ARM6"/>
<dbReference type="PROSITE" id="PS51178">
    <property type="entry name" value="PASTA"/>
    <property type="match status" value="2"/>
</dbReference>
<dbReference type="SUPFAM" id="SSF56112">
    <property type="entry name" value="Protein kinase-like (PK-like)"/>
    <property type="match status" value="1"/>
</dbReference>
<dbReference type="SMART" id="SM00220">
    <property type="entry name" value="S_TKc"/>
    <property type="match status" value="1"/>
</dbReference>
<dbReference type="SMART" id="SM00740">
    <property type="entry name" value="PASTA"/>
    <property type="match status" value="3"/>
</dbReference>
<dbReference type="Gene3D" id="1.10.510.10">
    <property type="entry name" value="Transferase(Phosphotransferase) domain 1"/>
    <property type="match status" value="1"/>
</dbReference>
<dbReference type="Gene3D" id="3.30.10.20">
    <property type="match status" value="3"/>
</dbReference>
<protein>
    <recommendedName>
        <fullName evidence="1">non-specific serine/threonine protein kinase</fullName>
        <ecNumber evidence="1">2.7.11.1</ecNumber>
    </recommendedName>
</protein>
<keyword evidence="6" id="KW-0067">ATP-binding</keyword>
<dbReference type="NCBIfam" id="NF033483">
    <property type="entry name" value="PknB_PASTA_kin"/>
    <property type="match status" value="1"/>
</dbReference>
<evidence type="ECO:0000256" key="6">
    <source>
        <dbReference type="ARBA" id="ARBA00022840"/>
    </source>
</evidence>
<dbReference type="EMBL" id="CP032626">
    <property type="protein sequence ID" value="AYF92613.1"/>
    <property type="molecule type" value="Genomic_DNA"/>
</dbReference>
<evidence type="ECO:0000256" key="7">
    <source>
        <dbReference type="ARBA" id="ARBA00047899"/>
    </source>
</evidence>
<comment type="catalytic activity">
    <reaction evidence="7">
        <text>L-threonyl-[protein] + ATP = O-phospho-L-threonyl-[protein] + ADP + H(+)</text>
        <dbReference type="Rhea" id="RHEA:46608"/>
        <dbReference type="Rhea" id="RHEA-COMP:11060"/>
        <dbReference type="Rhea" id="RHEA-COMP:11605"/>
        <dbReference type="ChEBI" id="CHEBI:15378"/>
        <dbReference type="ChEBI" id="CHEBI:30013"/>
        <dbReference type="ChEBI" id="CHEBI:30616"/>
        <dbReference type="ChEBI" id="CHEBI:61977"/>
        <dbReference type="ChEBI" id="CHEBI:456216"/>
        <dbReference type="EC" id="2.7.11.1"/>
    </reaction>
</comment>
<dbReference type="OrthoDB" id="9788659at2"/>
<evidence type="ECO:0000256" key="5">
    <source>
        <dbReference type="ARBA" id="ARBA00022777"/>
    </source>
</evidence>
<evidence type="ECO:0000259" key="11">
    <source>
        <dbReference type="PROSITE" id="PS51178"/>
    </source>
</evidence>
<evidence type="ECO:0000256" key="8">
    <source>
        <dbReference type="ARBA" id="ARBA00048679"/>
    </source>
</evidence>
<dbReference type="PROSITE" id="PS50011">
    <property type="entry name" value="PROTEIN_KINASE_DOM"/>
    <property type="match status" value="1"/>
</dbReference>
<dbReference type="InterPro" id="IPR005543">
    <property type="entry name" value="PASTA_dom"/>
</dbReference>
<accession>A0A387ARM6</accession>
<dbReference type="GO" id="GO:0005524">
    <property type="term" value="F:ATP binding"/>
    <property type="evidence" value="ECO:0007669"/>
    <property type="project" value="UniProtKB-KW"/>
</dbReference>
<evidence type="ECO:0000256" key="4">
    <source>
        <dbReference type="ARBA" id="ARBA00022741"/>
    </source>
</evidence>
<dbReference type="RefSeq" id="WP_120784380.1">
    <property type="nucleotide sequence ID" value="NZ_CP032626.1"/>
</dbReference>
<feature type="transmembrane region" description="Helical" evidence="9">
    <location>
        <begin position="327"/>
        <end position="350"/>
    </location>
</feature>
<keyword evidence="5 12" id="KW-0418">Kinase</keyword>
<evidence type="ECO:0000313" key="12">
    <source>
        <dbReference type="EMBL" id="AYF92613.1"/>
    </source>
</evidence>
<evidence type="ECO:0000256" key="9">
    <source>
        <dbReference type="SAM" id="Phobius"/>
    </source>
</evidence>
<dbReference type="CDD" id="cd06577">
    <property type="entry name" value="PASTA_pknB"/>
    <property type="match status" value="3"/>
</dbReference>
<evidence type="ECO:0000256" key="1">
    <source>
        <dbReference type="ARBA" id="ARBA00012513"/>
    </source>
</evidence>
<dbReference type="EC" id="2.7.11.1" evidence="1"/>
<dbReference type="Gene3D" id="3.30.200.20">
    <property type="entry name" value="Phosphorylase Kinase, domain 1"/>
    <property type="match status" value="1"/>
</dbReference>
<gene>
    <name evidence="12" type="primary">pknB</name>
    <name evidence="12" type="ORF">D7I45_03545</name>
</gene>
<dbReference type="FunFam" id="1.10.510.10:FF:000021">
    <property type="entry name" value="Serine/threonine protein kinase"/>
    <property type="match status" value="1"/>
</dbReference>
<proteinExistence type="predicted"/>
<keyword evidence="9" id="KW-1133">Transmembrane helix</keyword>
<dbReference type="PANTHER" id="PTHR43289">
    <property type="entry name" value="MITOGEN-ACTIVATED PROTEIN KINASE KINASE KINASE 20-RELATED"/>
    <property type="match status" value="1"/>
</dbReference>
<sequence>MKKGYVLSNRYRIISKIGEGGMVNVYLSYDMKDNRLVTIKIIRLDFQGSEKAKRHFKYEKLAINNLKSDHIVQVYDLNESGDIQYLVTEYVDGQDLKSYIRENYPISISRVISIMSQVIDAMNEAHKNGIIHRDLKPQNVLIDQNGDVKVTDFGIALISSQVPLTQTNAIVGSIHYISPEQALGKKVTIKSDIYSLGIILYELLTGKVPFDGDSPLNIAMKHTSLDLPSIIEQNDKVTQALENVVIKATAKRPEDRYDTVRQMKQDLLTSMDDDKKDVVKLHFANYEMDENDDGKTKVLKINDLKKITQTPTKKPALKNDRHKVFKLLSLIVVLLAFLGIIFLFLNLTLFSRVYVPNVSGLTVNQAKKKLKKSHLIVTRTKYHYDSSVSVNRVIYTKPKVGTKMINHSGIVLYVSKGYQNVKLSNYVGDSIDTAENKLKSLGFTVVKSYSYTTDFKPNIVLKQSIKPKTNIKNQNRVITLDVSANYQLQKMKNLVGMSVSDVKKYGAENHLNVKYHFENTRNQPAGKIYQQSPSFDADVKREQDIDVWVSKGVGNGNNLKHSVNLEVNLVYKKTDNYRGNKITIYSNVDGKSEILYRNFYIRQNTKVNIPYSLENNQKPNYRVYRDGKLILE</sequence>
<dbReference type="GO" id="GO:0004674">
    <property type="term" value="F:protein serine/threonine kinase activity"/>
    <property type="evidence" value="ECO:0007669"/>
    <property type="project" value="UniProtKB-KW"/>
</dbReference>
<dbReference type="Gene3D" id="2.60.40.2560">
    <property type="match status" value="1"/>
</dbReference>
<evidence type="ECO:0000313" key="13">
    <source>
        <dbReference type="Proteomes" id="UP000272003"/>
    </source>
</evidence>
<reference evidence="12 13" key="1">
    <citation type="submission" date="2018-09" db="EMBL/GenBank/DDBJ databases">
        <title>Genome sequencing of strain BHWM-4.</title>
        <authorList>
            <person name="Heo J."/>
            <person name="Kim S.-J."/>
            <person name="Kwon S.-W."/>
        </authorList>
    </citation>
    <scope>NUCLEOTIDE SEQUENCE [LARGE SCALE GENOMIC DNA]</scope>
    <source>
        <strain evidence="12 13">BHWM-4</strain>
    </source>
</reference>
<dbReference type="InterPro" id="IPR008271">
    <property type="entry name" value="Ser/Thr_kinase_AS"/>
</dbReference>
<name>A0A387ARM6_9LACO</name>
<dbReference type="PROSITE" id="PS00108">
    <property type="entry name" value="PROTEIN_KINASE_ST"/>
    <property type="match status" value="1"/>
</dbReference>
<dbReference type="Proteomes" id="UP000272003">
    <property type="component" value="Chromosome"/>
</dbReference>
<evidence type="ECO:0000256" key="3">
    <source>
        <dbReference type="ARBA" id="ARBA00022679"/>
    </source>
</evidence>
<keyword evidence="2" id="KW-0723">Serine/threonine-protein kinase</keyword>
<dbReference type="Pfam" id="PF03793">
    <property type="entry name" value="PASTA"/>
    <property type="match status" value="3"/>
</dbReference>
<comment type="catalytic activity">
    <reaction evidence="8">
        <text>L-seryl-[protein] + ATP = O-phospho-L-seryl-[protein] + ADP + H(+)</text>
        <dbReference type="Rhea" id="RHEA:17989"/>
        <dbReference type="Rhea" id="RHEA-COMP:9863"/>
        <dbReference type="Rhea" id="RHEA-COMP:11604"/>
        <dbReference type="ChEBI" id="CHEBI:15378"/>
        <dbReference type="ChEBI" id="CHEBI:29999"/>
        <dbReference type="ChEBI" id="CHEBI:30616"/>
        <dbReference type="ChEBI" id="CHEBI:83421"/>
        <dbReference type="ChEBI" id="CHEBI:456216"/>
        <dbReference type="EC" id="2.7.11.1"/>
    </reaction>
</comment>
<dbReference type="KEGG" id="abom:D7I45_03545"/>
<dbReference type="Pfam" id="PF00069">
    <property type="entry name" value="Pkinase"/>
    <property type="match status" value="1"/>
</dbReference>
<dbReference type="InterPro" id="IPR011009">
    <property type="entry name" value="Kinase-like_dom_sf"/>
</dbReference>
<keyword evidence="9" id="KW-0472">Membrane</keyword>
<feature type="domain" description="Protein kinase" evidence="10">
    <location>
        <begin position="11"/>
        <end position="268"/>
    </location>
</feature>
<feature type="domain" description="PASTA" evidence="11">
    <location>
        <begin position="417"/>
        <end position="484"/>
    </location>
</feature>
<evidence type="ECO:0000256" key="2">
    <source>
        <dbReference type="ARBA" id="ARBA00022527"/>
    </source>
</evidence>
<dbReference type="CDD" id="cd14014">
    <property type="entry name" value="STKc_PknB_like"/>
    <property type="match status" value="1"/>
</dbReference>
<keyword evidence="3" id="KW-0808">Transferase</keyword>
<organism evidence="12 13">
    <name type="scientific">Apilactobacillus bombintestini</name>
    <dbReference type="NCBI Taxonomy" id="2419772"/>
    <lineage>
        <taxon>Bacteria</taxon>
        <taxon>Bacillati</taxon>
        <taxon>Bacillota</taxon>
        <taxon>Bacilli</taxon>
        <taxon>Lactobacillales</taxon>
        <taxon>Lactobacillaceae</taxon>
        <taxon>Apilactobacillus</taxon>
    </lineage>
</organism>
<keyword evidence="13" id="KW-1185">Reference proteome</keyword>
<dbReference type="PANTHER" id="PTHR43289:SF34">
    <property type="entry name" value="SERINE_THREONINE-PROTEIN KINASE YBDM-RELATED"/>
    <property type="match status" value="1"/>
</dbReference>
<evidence type="ECO:0000259" key="10">
    <source>
        <dbReference type="PROSITE" id="PS50011"/>
    </source>
</evidence>
<feature type="domain" description="PASTA" evidence="11">
    <location>
        <begin position="349"/>
        <end position="416"/>
    </location>
</feature>
<dbReference type="InterPro" id="IPR000719">
    <property type="entry name" value="Prot_kinase_dom"/>
</dbReference>